<dbReference type="InterPro" id="IPR001870">
    <property type="entry name" value="B30.2/SPRY"/>
</dbReference>
<sequence>MNTNMTFWVYYSLASEKTVILCMCAGPMVAVNENAAKSDLSYRMRSLELRRPKERLIDVDPEGSHESLQEEDEHYLGCPALDLKTAHPKLEVSQDGRQVCWGVQPDSGAPITQPYDSQYSVLAQKSFTTGRHYWEVIVQEKPYWLIGVTTGPVTGDVGLSLRPSGVGVNKTSWCIYHGDGQYMACHDTQEKQLQVGKKVRKLGILANLPKGELSFYNADTMSLLHSFCVECKEPIFPMFNPCIDVNGLNGQPLTMFWIKDPWDWSVSTDGGDDHSLGSSSSSSSSSKAPSKIPKKGSKKDDMI</sequence>
<keyword evidence="4" id="KW-1185">Reference proteome</keyword>
<evidence type="ECO:0000313" key="3">
    <source>
        <dbReference type="Ensembl" id="ENSHCOP00000017159.1"/>
    </source>
</evidence>
<dbReference type="PANTHER" id="PTHR24103">
    <property type="entry name" value="E3 UBIQUITIN-PROTEIN LIGASE TRIM"/>
    <property type="match status" value="1"/>
</dbReference>
<dbReference type="Ensembl" id="ENSHCOT00000028805.1">
    <property type="protein sequence ID" value="ENSHCOP00000017159.1"/>
    <property type="gene ID" value="ENSHCOG00000021076.1"/>
</dbReference>
<dbReference type="Proteomes" id="UP000264820">
    <property type="component" value="Unplaced"/>
</dbReference>
<feature type="compositionally biased region" description="Low complexity" evidence="1">
    <location>
        <begin position="276"/>
        <end position="291"/>
    </location>
</feature>
<dbReference type="GeneTree" id="ENSGT00940000167706"/>
<protein>
    <recommendedName>
        <fullName evidence="2">B30.2/SPRY domain-containing protein</fullName>
    </recommendedName>
</protein>
<dbReference type="InterPro" id="IPR043136">
    <property type="entry name" value="B30.2/SPRY_sf"/>
</dbReference>
<dbReference type="Pfam" id="PF00622">
    <property type="entry name" value="SPRY"/>
    <property type="match status" value="1"/>
</dbReference>
<dbReference type="InterPro" id="IPR050143">
    <property type="entry name" value="TRIM/RBCC"/>
</dbReference>
<evidence type="ECO:0000259" key="2">
    <source>
        <dbReference type="PROSITE" id="PS50188"/>
    </source>
</evidence>
<dbReference type="Gene3D" id="2.60.120.920">
    <property type="match status" value="1"/>
</dbReference>
<dbReference type="AlphaFoldDB" id="A0A3Q2YG70"/>
<dbReference type="InterPro" id="IPR013320">
    <property type="entry name" value="ConA-like_dom_sf"/>
</dbReference>
<dbReference type="SMART" id="SM00449">
    <property type="entry name" value="SPRY"/>
    <property type="match status" value="1"/>
</dbReference>
<reference evidence="3" key="1">
    <citation type="submission" date="2025-08" db="UniProtKB">
        <authorList>
            <consortium name="Ensembl"/>
        </authorList>
    </citation>
    <scope>IDENTIFICATION</scope>
</reference>
<dbReference type="PRINTS" id="PR01407">
    <property type="entry name" value="BUTYPHLNCDUF"/>
</dbReference>
<accession>A0A3Q2YG70</accession>
<name>A0A3Q2YG70_HIPCM</name>
<organism evidence="3 4">
    <name type="scientific">Hippocampus comes</name>
    <name type="common">Tiger tail seahorse</name>
    <dbReference type="NCBI Taxonomy" id="109280"/>
    <lineage>
        <taxon>Eukaryota</taxon>
        <taxon>Metazoa</taxon>
        <taxon>Chordata</taxon>
        <taxon>Craniata</taxon>
        <taxon>Vertebrata</taxon>
        <taxon>Euteleostomi</taxon>
        <taxon>Actinopterygii</taxon>
        <taxon>Neopterygii</taxon>
        <taxon>Teleostei</taxon>
        <taxon>Neoteleostei</taxon>
        <taxon>Acanthomorphata</taxon>
        <taxon>Syngnathiaria</taxon>
        <taxon>Syngnathiformes</taxon>
        <taxon>Syngnathoidei</taxon>
        <taxon>Syngnathidae</taxon>
        <taxon>Hippocampus</taxon>
    </lineage>
</organism>
<dbReference type="InterPro" id="IPR003879">
    <property type="entry name" value="Butyrophylin_SPRY"/>
</dbReference>
<dbReference type="PROSITE" id="PS50188">
    <property type="entry name" value="B302_SPRY"/>
    <property type="match status" value="1"/>
</dbReference>
<dbReference type="InterPro" id="IPR003877">
    <property type="entry name" value="SPRY_dom"/>
</dbReference>
<reference evidence="3" key="2">
    <citation type="submission" date="2025-09" db="UniProtKB">
        <authorList>
            <consortium name="Ensembl"/>
        </authorList>
    </citation>
    <scope>IDENTIFICATION</scope>
</reference>
<feature type="domain" description="B30.2/SPRY" evidence="2">
    <location>
        <begin position="58"/>
        <end position="262"/>
    </location>
</feature>
<feature type="region of interest" description="Disordered" evidence="1">
    <location>
        <begin position="269"/>
        <end position="303"/>
    </location>
</feature>
<proteinExistence type="predicted"/>
<evidence type="ECO:0000313" key="4">
    <source>
        <dbReference type="Proteomes" id="UP000264820"/>
    </source>
</evidence>
<evidence type="ECO:0000256" key="1">
    <source>
        <dbReference type="SAM" id="MobiDB-lite"/>
    </source>
</evidence>
<dbReference type="OMA" id="WISTAKV"/>
<dbReference type="SUPFAM" id="SSF49899">
    <property type="entry name" value="Concanavalin A-like lectins/glucanases"/>
    <property type="match status" value="1"/>
</dbReference>